<dbReference type="RefSeq" id="WP_345198093.1">
    <property type="nucleotide sequence ID" value="NZ_BAABFL010000459.1"/>
</dbReference>
<protein>
    <submittedName>
        <fullName evidence="3">Phage baseplate assembly protein V</fullName>
    </submittedName>
</protein>
<evidence type="ECO:0000259" key="2">
    <source>
        <dbReference type="Pfam" id="PF06890"/>
    </source>
</evidence>
<dbReference type="InterPro" id="IPR053861">
    <property type="entry name" value="Phage_Mu_Gp45_N"/>
</dbReference>
<dbReference type="Pfam" id="PF06890">
    <property type="entry name" value="Phage_Mu_Gp45"/>
    <property type="match status" value="1"/>
</dbReference>
<dbReference type="Proteomes" id="UP001500604">
    <property type="component" value="Unassembled WGS sequence"/>
</dbReference>
<accession>A0ABP8V8C1</accession>
<evidence type="ECO:0000313" key="4">
    <source>
        <dbReference type="Proteomes" id="UP001500604"/>
    </source>
</evidence>
<evidence type="ECO:0000256" key="1">
    <source>
        <dbReference type="SAM" id="MobiDB-lite"/>
    </source>
</evidence>
<dbReference type="InterPro" id="IPR014462">
    <property type="entry name" value="Phage_Mu_Gp45"/>
</dbReference>
<keyword evidence="4" id="KW-1185">Reference proteome</keyword>
<sequence length="188" mass="19844">MGALTDIQRLLNRALMPLQRRLRLLAGRAVVTGINDQRRRQNLQLKMAGGEVAAGVPRVQNYGHTSVPLTGAEALVLAPGGVRGQLTVVALDDPRNRPTDLTAGDSCLYHHEGHRLLLTRDGRAVLICNTLEVQAAEAITFDTPLASFTGDVAIGGDQTVTGVSHAADHDSGGISGKTHLHGSDGRPV</sequence>
<dbReference type="Gene3D" id="2.20.25.540">
    <property type="match status" value="1"/>
</dbReference>
<reference evidence="4" key="1">
    <citation type="journal article" date="2019" name="Int. J. Syst. Evol. Microbiol.">
        <title>The Global Catalogue of Microorganisms (GCM) 10K type strain sequencing project: providing services to taxonomists for standard genome sequencing and annotation.</title>
        <authorList>
            <consortium name="The Broad Institute Genomics Platform"/>
            <consortium name="The Broad Institute Genome Sequencing Center for Infectious Disease"/>
            <person name="Wu L."/>
            <person name="Ma J."/>
        </authorList>
    </citation>
    <scope>NUCLEOTIDE SEQUENCE [LARGE SCALE GENOMIC DNA]</scope>
    <source>
        <strain evidence="4">JCM 17805</strain>
    </source>
</reference>
<gene>
    <name evidence="3" type="ORF">GCM10023116_39580</name>
</gene>
<proteinExistence type="predicted"/>
<feature type="domain" description="Bacteriophage Mu Gp45 N-terminal" evidence="2">
    <location>
        <begin position="28"/>
        <end position="95"/>
    </location>
</feature>
<dbReference type="NCBIfam" id="TIGR01644">
    <property type="entry name" value="phage_P2_V"/>
    <property type="match status" value="1"/>
</dbReference>
<organism evidence="3 4">
    <name type="scientific">Kistimonas scapharcae</name>
    <dbReference type="NCBI Taxonomy" id="1036133"/>
    <lineage>
        <taxon>Bacteria</taxon>
        <taxon>Pseudomonadati</taxon>
        <taxon>Pseudomonadota</taxon>
        <taxon>Gammaproteobacteria</taxon>
        <taxon>Oceanospirillales</taxon>
        <taxon>Endozoicomonadaceae</taxon>
        <taxon>Kistimonas</taxon>
    </lineage>
</organism>
<dbReference type="EMBL" id="BAABFL010000459">
    <property type="protein sequence ID" value="GAA4651674.1"/>
    <property type="molecule type" value="Genomic_DNA"/>
</dbReference>
<dbReference type="PIRSF" id="PIRSF012337">
    <property type="entry name" value="gp45"/>
    <property type="match status" value="1"/>
</dbReference>
<comment type="caution">
    <text evidence="3">The sequence shown here is derived from an EMBL/GenBank/DDBJ whole genome shotgun (WGS) entry which is preliminary data.</text>
</comment>
<dbReference type="InterPro" id="IPR013046">
    <property type="entry name" value="GpV/Gp45"/>
</dbReference>
<evidence type="ECO:0000313" key="3">
    <source>
        <dbReference type="EMBL" id="GAA4651674.1"/>
    </source>
</evidence>
<name>A0ABP8V8C1_9GAMM</name>
<feature type="region of interest" description="Disordered" evidence="1">
    <location>
        <begin position="163"/>
        <end position="188"/>
    </location>
</feature>